<dbReference type="InterPro" id="IPR050628">
    <property type="entry name" value="SNF2_RAD54_helicase_TF"/>
</dbReference>
<gene>
    <name evidence="5" type="ORF">AURANDRAFT_17564</name>
</gene>
<keyword evidence="2" id="KW-0378">Hydrolase</keyword>
<name>F0YIV4_AURAN</name>
<feature type="non-terminal residue" evidence="5">
    <location>
        <position position="1"/>
    </location>
</feature>
<keyword evidence="6" id="KW-1185">Reference proteome</keyword>
<dbReference type="GO" id="GO:0008094">
    <property type="term" value="F:ATP-dependent activity, acting on DNA"/>
    <property type="evidence" value="ECO:0007669"/>
    <property type="project" value="TreeGrafter"/>
</dbReference>
<protein>
    <recommendedName>
        <fullName evidence="4">Helicase C-terminal domain-containing protein</fullName>
    </recommendedName>
</protein>
<dbReference type="InterPro" id="IPR027417">
    <property type="entry name" value="P-loop_NTPase"/>
</dbReference>
<dbReference type="Proteomes" id="UP000002729">
    <property type="component" value="Unassembled WGS sequence"/>
</dbReference>
<dbReference type="GO" id="GO:0005524">
    <property type="term" value="F:ATP binding"/>
    <property type="evidence" value="ECO:0007669"/>
    <property type="project" value="UniProtKB-KW"/>
</dbReference>
<feature type="non-terminal residue" evidence="5">
    <location>
        <position position="76"/>
    </location>
</feature>
<evidence type="ECO:0000256" key="3">
    <source>
        <dbReference type="ARBA" id="ARBA00022840"/>
    </source>
</evidence>
<dbReference type="AlphaFoldDB" id="F0YIV4"/>
<dbReference type="PANTHER" id="PTHR45626:SF22">
    <property type="entry name" value="DNA REPAIR PROTEIN RAD5"/>
    <property type="match status" value="1"/>
</dbReference>
<evidence type="ECO:0000256" key="1">
    <source>
        <dbReference type="ARBA" id="ARBA00022741"/>
    </source>
</evidence>
<dbReference type="PANTHER" id="PTHR45626">
    <property type="entry name" value="TRANSCRIPTION TERMINATION FACTOR 2-RELATED"/>
    <property type="match status" value="1"/>
</dbReference>
<dbReference type="InParanoid" id="F0YIV4"/>
<dbReference type="CDD" id="cd18793">
    <property type="entry name" value="SF2_C_SNF"/>
    <property type="match status" value="1"/>
</dbReference>
<dbReference type="GO" id="GO:0005634">
    <property type="term" value="C:nucleus"/>
    <property type="evidence" value="ECO:0007669"/>
    <property type="project" value="TreeGrafter"/>
</dbReference>
<dbReference type="OrthoDB" id="448448at2759"/>
<dbReference type="KEGG" id="aaf:AURANDRAFT_17564"/>
<keyword evidence="3" id="KW-0067">ATP-binding</keyword>
<dbReference type="GO" id="GO:0006281">
    <property type="term" value="P:DNA repair"/>
    <property type="evidence" value="ECO:0007669"/>
    <property type="project" value="TreeGrafter"/>
</dbReference>
<dbReference type="InterPro" id="IPR049730">
    <property type="entry name" value="SNF2/RAD54-like_C"/>
</dbReference>
<organism evidence="6">
    <name type="scientific">Aureococcus anophagefferens</name>
    <name type="common">Harmful bloom alga</name>
    <dbReference type="NCBI Taxonomy" id="44056"/>
    <lineage>
        <taxon>Eukaryota</taxon>
        <taxon>Sar</taxon>
        <taxon>Stramenopiles</taxon>
        <taxon>Ochrophyta</taxon>
        <taxon>Pelagophyceae</taxon>
        <taxon>Pelagomonadales</taxon>
        <taxon>Pelagomonadaceae</taxon>
        <taxon>Aureococcus</taxon>
    </lineage>
</organism>
<reference evidence="5 6" key="1">
    <citation type="journal article" date="2011" name="Proc. Natl. Acad. Sci. U.S.A.">
        <title>Niche of harmful alga Aureococcus anophagefferens revealed through ecogenomics.</title>
        <authorList>
            <person name="Gobler C.J."/>
            <person name="Berry D.L."/>
            <person name="Dyhrman S.T."/>
            <person name="Wilhelm S.W."/>
            <person name="Salamov A."/>
            <person name="Lobanov A.V."/>
            <person name="Zhang Y."/>
            <person name="Collier J.L."/>
            <person name="Wurch L.L."/>
            <person name="Kustka A.B."/>
            <person name="Dill B.D."/>
            <person name="Shah M."/>
            <person name="VerBerkmoes N.C."/>
            <person name="Kuo A."/>
            <person name="Terry A."/>
            <person name="Pangilinan J."/>
            <person name="Lindquist E.A."/>
            <person name="Lucas S."/>
            <person name="Paulsen I.T."/>
            <person name="Hattenrath-Lehmann T.K."/>
            <person name="Talmage S.C."/>
            <person name="Walker E.A."/>
            <person name="Koch F."/>
            <person name="Burson A.M."/>
            <person name="Marcoval M.A."/>
            <person name="Tang Y.Z."/>
            <person name="Lecleir G.R."/>
            <person name="Coyne K.J."/>
            <person name="Berg G.M."/>
            <person name="Bertrand E.M."/>
            <person name="Saito M.A."/>
            <person name="Gladyshev V.N."/>
            <person name="Grigoriev I.V."/>
        </authorList>
    </citation>
    <scope>NUCLEOTIDE SEQUENCE [LARGE SCALE GENOMIC DNA]</scope>
    <source>
        <strain evidence="6">CCMP 1984</strain>
    </source>
</reference>
<evidence type="ECO:0000256" key="2">
    <source>
        <dbReference type="ARBA" id="ARBA00022801"/>
    </source>
</evidence>
<dbReference type="GO" id="GO:0016787">
    <property type="term" value="F:hydrolase activity"/>
    <property type="evidence" value="ECO:0007669"/>
    <property type="project" value="UniProtKB-KW"/>
</dbReference>
<dbReference type="GeneID" id="20218850"/>
<evidence type="ECO:0000313" key="6">
    <source>
        <dbReference type="Proteomes" id="UP000002729"/>
    </source>
</evidence>
<dbReference type="OMA" id="MIAACHE"/>
<dbReference type="EMBL" id="GL833145">
    <property type="protein sequence ID" value="EGB04992.1"/>
    <property type="molecule type" value="Genomic_DNA"/>
</dbReference>
<dbReference type="eggNOG" id="KOG1001">
    <property type="taxonomic scope" value="Eukaryota"/>
</dbReference>
<keyword evidence="1" id="KW-0547">Nucleotide-binding</keyword>
<dbReference type="SUPFAM" id="SSF52540">
    <property type="entry name" value="P-loop containing nucleoside triphosphate hydrolases"/>
    <property type="match status" value="1"/>
</dbReference>
<feature type="domain" description="Helicase C-terminal" evidence="4">
    <location>
        <begin position="5"/>
        <end position="49"/>
    </location>
</feature>
<evidence type="ECO:0000313" key="5">
    <source>
        <dbReference type="EMBL" id="EGB04992.1"/>
    </source>
</evidence>
<dbReference type="Pfam" id="PF00271">
    <property type="entry name" value="Helicase_C"/>
    <property type="match status" value="1"/>
</dbReference>
<dbReference type="RefSeq" id="XP_009040345.1">
    <property type="nucleotide sequence ID" value="XM_009042097.1"/>
</dbReference>
<dbReference type="Gene3D" id="3.40.50.300">
    <property type="entry name" value="P-loop containing nucleotide triphosphate hydrolases"/>
    <property type="match status" value="1"/>
</dbReference>
<proteinExistence type="predicted"/>
<dbReference type="InterPro" id="IPR001650">
    <property type="entry name" value="Helicase_C-like"/>
</dbReference>
<accession>F0YIV4</accession>
<evidence type="ECO:0000259" key="4">
    <source>
        <dbReference type="Pfam" id="PF00271"/>
    </source>
</evidence>
<sequence>DPETSVLLLTLATAGVGLNITNANKVVILEPFRFGSNEAQAAMRVHRIGQSRDVEIIKFFTRGTMDERLLKLRHKR</sequence>